<dbReference type="AlphaFoldDB" id="A0A835UY38"/>
<feature type="domain" description="Fibronectin type-III" evidence="1">
    <location>
        <begin position="144"/>
        <end position="243"/>
    </location>
</feature>
<evidence type="ECO:0000259" key="1">
    <source>
        <dbReference type="PROSITE" id="PS50853"/>
    </source>
</evidence>
<evidence type="ECO:0000313" key="3">
    <source>
        <dbReference type="Proteomes" id="UP000639772"/>
    </source>
</evidence>
<dbReference type="InterPro" id="IPR044514">
    <property type="entry name" value="VIN3-like"/>
</dbReference>
<dbReference type="GO" id="GO:0010048">
    <property type="term" value="P:vernalization response"/>
    <property type="evidence" value="ECO:0007669"/>
    <property type="project" value="InterPro"/>
</dbReference>
<evidence type="ECO:0000313" key="2">
    <source>
        <dbReference type="EMBL" id="KAG0478013.1"/>
    </source>
</evidence>
<dbReference type="GO" id="GO:0040029">
    <property type="term" value="P:epigenetic regulation of gene expression"/>
    <property type="evidence" value="ECO:0007669"/>
    <property type="project" value="InterPro"/>
</dbReference>
<dbReference type="PANTHER" id="PTHR46286">
    <property type="entry name" value="VIN3-LIKE PROTEIN 2-RELATED"/>
    <property type="match status" value="1"/>
</dbReference>
<comment type="caution">
    <text evidence="2">The sequence shown here is derived from an EMBL/GenBank/DDBJ whole genome shotgun (WGS) entry which is preliminary data.</text>
</comment>
<protein>
    <recommendedName>
        <fullName evidence="1">Fibronectin type-III domain-containing protein</fullName>
    </recommendedName>
</protein>
<dbReference type="OrthoDB" id="600557at2759"/>
<sequence>MHRMATLLLPQSANGTFGHGVLGLTKEVPFLHLGSVQKLPNHGIHILRSCRKQLVIAKDARRVDVLCERLSLSDKILKGTENYKELHNIVKAAVKKLKKEVGSLDKVSAVAARGIVNRLACGSEIQKLCSFAVESIDSMLSIPGPQTFCILFEDISPTSVVVSLHSRDEAFDESIIGCTIWHRSFEAMDYSDEPTCIILRPDTRIMISGLIPSTEYFFRAAPFSNTKEFGRWESRCFTQDPNGTRGKVPDLNYISLSLKKEQENGNNQTSSKRTLKETLRTRVMSMG</sequence>
<dbReference type="Pfam" id="PF23376">
    <property type="entry name" value="Fn3_VIN3"/>
    <property type="match status" value="1"/>
</dbReference>
<dbReference type="CDD" id="cd00063">
    <property type="entry name" value="FN3"/>
    <property type="match status" value="1"/>
</dbReference>
<dbReference type="PROSITE" id="PS50853">
    <property type="entry name" value="FN3"/>
    <property type="match status" value="1"/>
</dbReference>
<dbReference type="EMBL" id="JADCNM010000006">
    <property type="protein sequence ID" value="KAG0478013.1"/>
    <property type="molecule type" value="Genomic_DNA"/>
</dbReference>
<proteinExistence type="predicted"/>
<dbReference type="PANTHER" id="PTHR46286:SF6">
    <property type="entry name" value="OS08G0220600 PROTEIN"/>
    <property type="match status" value="1"/>
</dbReference>
<reference evidence="2 3" key="1">
    <citation type="journal article" date="2020" name="Nat. Food">
        <title>A phased Vanilla planifolia genome enables genetic improvement of flavour and production.</title>
        <authorList>
            <person name="Hasing T."/>
            <person name="Tang H."/>
            <person name="Brym M."/>
            <person name="Khazi F."/>
            <person name="Huang T."/>
            <person name="Chambers A.H."/>
        </authorList>
    </citation>
    <scope>NUCLEOTIDE SEQUENCE [LARGE SCALE GENOMIC DNA]</scope>
    <source>
        <tissue evidence="2">Leaf</tissue>
    </source>
</reference>
<dbReference type="Proteomes" id="UP000639772">
    <property type="component" value="Chromosome 6"/>
</dbReference>
<organism evidence="2 3">
    <name type="scientific">Vanilla planifolia</name>
    <name type="common">Vanilla</name>
    <dbReference type="NCBI Taxonomy" id="51239"/>
    <lineage>
        <taxon>Eukaryota</taxon>
        <taxon>Viridiplantae</taxon>
        <taxon>Streptophyta</taxon>
        <taxon>Embryophyta</taxon>
        <taxon>Tracheophyta</taxon>
        <taxon>Spermatophyta</taxon>
        <taxon>Magnoliopsida</taxon>
        <taxon>Liliopsida</taxon>
        <taxon>Asparagales</taxon>
        <taxon>Orchidaceae</taxon>
        <taxon>Vanilloideae</taxon>
        <taxon>Vanilleae</taxon>
        <taxon>Vanilla</taxon>
    </lineage>
</organism>
<dbReference type="InterPro" id="IPR036116">
    <property type="entry name" value="FN3_sf"/>
</dbReference>
<accession>A0A835UY38</accession>
<dbReference type="InterPro" id="IPR003961">
    <property type="entry name" value="FN3_dom"/>
</dbReference>
<name>A0A835UY38_VANPL</name>
<dbReference type="SUPFAM" id="SSF49265">
    <property type="entry name" value="Fibronectin type III"/>
    <property type="match status" value="1"/>
</dbReference>
<dbReference type="InterPro" id="IPR058585">
    <property type="entry name" value="Fn3_VIN3"/>
</dbReference>
<gene>
    <name evidence="2" type="ORF">HPP92_012732</name>
</gene>